<dbReference type="GeneID" id="121141132"/>
<accession>A0ABM2XME7</accession>
<evidence type="ECO:0000256" key="1">
    <source>
        <dbReference type="SAM" id="MobiDB-lite"/>
    </source>
</evidence>
<dbReference type="InterPro" id="IPR043220">
    <property type="entry name" value="POM121-like_prot_1"/>
</dbReference>
<gene>
    <name evidence="3" type="primary">LOC121141132</name>
</gene>
<feature type="compositionally biased region" description="Basic residues" evidence="1">
    <location>
        <begin position="509"/>
        <end position="535"/>
    </location>
</feature>
<sequence>MGGYLGRSRPRRQSLTVPTADLQNRPSPPVHGVSRSLGVNSMDQCLNMAGSLSLEDDETLANFQEHPGCVMVVHTQRYPVEKARDLLAGDFSSMFLTGQHNSVPTLSGSRMSRSSMILKVVSTKGRATFRFVLGQPFLTIWSFLSGYFSTQSRKKTRISALQETSKSKSKRMRAKKKKDPTILGKGGEGFATLEECSTVVKRPSDEGKDCDGDVSAPSAFRRLIVNGVLSSFVPRPGPLCRDIHSKNSAKSNIKESQIAFKSSYKRNAIASSYSSTLAQWPPERIRVHATGGAALGAVSGAAPGTAAGATPDDAAGATQGVAGGAVSGAVTGTVSQARAASAAPKVAAGAAAHATQGAAPDDAAGATRGAAPDDACTARGVARATRATAAGASPGTASGATADAASGAAADAASGAAADAAPGAAPGAASGAAADAASGAAADADPGAVPGAASGAAADAALGAAADADPGAVPGAAPCALPFPSPDSSRLKEAANEGDEKDGASSGNVKKKEKKTKKEKKKERKEKKEKLKKAKQAAVTDAPQVKQGNPRKGPPKSDIPKPVKRKIPLLLPSRRDVPLVPPPPPGLYFRITTEDFDLEKKTAMQWINKVLKDDGAKARCN</sequence>
<protein>
    <submittedName>
        <fullName evidence="3">Nuclear envelope pore membrane protein POM 121C-like</fullName>
    </submittedName>
</protein>
<dbReference type="Proteomes" id="UP000886700">
    <property type="component" value="Unplaced"/>
</dbReference>
<dbReference type="Pfam" id="PF15229">
    <property type="entry name" value="POM121"/>
    <property type="match status" value="2"/>
</dbReference>
<keyword evidence="2" id="KW-1185">Reference proteome</keyword>
<dbReference type="RefSeq" id="XP_040603918.1">
    <property type="nucleotide sequence ID" value="XM_040747984.1"/>
</dbReference>
<dbReference type="PANTHER" id="PTHR15566">
    <property type="entry name" value="POM121-LIKE"/>
    <property type="match status" value="1"/>
</dbReference>
<feature type="compositionally biased region" description="Basic residues" evidence="1">
    <location>
        <begin position="167"/>
        <end position="178"/>
    </location>
</feature>
<proteinExistence type="predicted"/>
<feature type="region of interest" description="Disordered" evidence="1">
    <location>
        <begin position="1"/>
        <end position="31"/>
    </location>
</feature>
<dbReference type="PANTHER" id="PTHR15566:SF4">
    <property type="entry name" value="POM121-LIKE PROTEIN 1-RELATED"/>
    <property type="match status" value="1"/>
</dbReference>
<feature type="region of interest" description="Disordered" evidence="1">
    <location>
        <begin position="159"/>
        <end position="181"/>
    </location>
</feature>
<feature type="region of interest" description="Disordered" evidence="1">
    <location>
        <begin position="477"/>
        <end position="587"/>
    </location>
</feature>
<reference evidence="3" key="1">
    <citation type="submission" date="2025-08" db="UniProtKB">
        <authorList>
            <consortium name="RefSeq"/>
        </authorList>
    </citation>
    <scope>IDENTIFICATION</scope>
    <source>
        <tissue evidence="3">Liver</tissue>
    </source>
</reference>
<feature type="compositionally biased region" description="Polar residues" evidence="1">
    <location>
        <begin position="13"/>
        <end position="25"/>
    </location>
</feature>
<name>A0ABM2XME7_MESAU</name>
<evidence type="ECO:0000313" key="3">
    <source>
        <dbReference type="RefSeq" id="XP_040603918.1"/>
    </source>
</evidence>
<evidence type="ECO:0000313" key="2">
    <source>
        <dbReference type="Proteomes" id="UP000886700"/>
    </source>
</evidence>
<organism evidence="2 3">
    <name type="scientific">Mesocricetus auratus</name>
    <name type="common">Golden hamster</name>
    <dbReference type="NCBI Taxonomy" id="10036"/>
    <lineage>
        <taxon>Eukaryota</taxon>
        <taxon>Metazoa</taxon>
        <taxon>Chordata</taxon>
        <taxon>Craniata</taxon>
        <taxon>Vertebrata</taxon>
        <taxon>Euteleostomi</taxon>
        <taxon>Mammalia</taxon>
        <taxon>Eutheria</taxon>
        <taxon>Euarchontoglires</taxon>
        <taxon>Glires</taxon>
        <taxon>Rodentia</taxon>
        <taxon>Myomorpha</taxon>
        <taxon>Muroidea</taxon>
        <taxon>Cricetidae</taxon>
        <taxon>Cricetinae</taxon>
        <taxon>Mesocricetus</taxon>
    </lineage>
</organism>